<evidence type="ECO:0000256" key="1">
    <source>
        <dbReference type="SAM" id="Coils"/>
    </source>
</evidence>
<gene>
    <name evidence="2" type="ORF">C2G38_2044133</name>
</gene>
<reference evidence="2 3" key="1">
    <citation type="submission" date="2018-06" db="EMBL/GenBank/DDBJ databases">
        <title>Comparative genomics reveals the genomic features of Rhizophagus irregularis, R. cerebriforme, R. diaphanum and Gigaspora rosea, and their symbiotic lifestyle signature.</title>
        <authorList>
            <person name="Morin E."/>
            <person name="San Clemente H."/>
            <person name="Chen E.C.H."/>
            <person name="De La Providencia I."/>
            <person name="Hainaut M."/>
            <person name="Kuo A."/>
            <person name="Kohler A."/>
            <person name="Murat C."/>
            <person name="Tang N."/>
            <person name="Roy S."/>
            <person name="Loubradou J."/>
            <person name="Henrissat B."/>
            <person name="Grigoriev I.V."/>
            <person name="Corradi N."/>
            <person name="Roux C."/>
            <person name="Martin F.M."/>
        </authorList>
    </citation>
    <scope>NUCLEOTIDE SEQUENCE [LARGE SCALE GENOMIC DNA]</scope>
    <source>
        <strain evidence="2 3">DAOM 194757</strain>
    </source>
</reference>
<accession>A0A397UH97</accession>
<feature type="coiled-coil region" evidence="1">
    <location>
        <begin position="7"/>
        <end position="58"/>
    </location>
</feature>
<organism evidence="2 3">
    <name type="scientific">Gigaspora rosea</name>
    <dbReference type="NCBI Taxonomy" id="44941"/>
    <lineage>
        <taxon>Eukaryota</taxon>
        <taxon>Fungi</taxon>
        <taxon>Fungi incertae sedis</taxon>
        <taxon>Mucoromycota</taxon>
        <taxon>Glomeromycotina</taxon>
        <taxon>Glomeromycetes</taxon>
        <taxon>Diversisporales</taxon>
        <taxon>Gigasporaceae</taxon>
        <taxon>Gigaspora</taxon>
    </lineage>
</organism>
<keyword evidence="3" id="KW-1185">Reference proteome</keyword>
<protein>
    <submittedName>
        <fullName evidence="2">Uncharacterized protein</fullName>
    </submittedName>
</protein>
<keyword evidence="1" id="KW-0175">Coiled coil</keyword>
<evidence type="ECO:0000313" key="2">
    <source>
        <dbReference type="EMBL" id="RIB09665.1"/>
    </source>
</evidence>
<sequence length="111" mass="12996">MANAQFKIDLLEQNSKLVAEISELKKKYTEVEAKNVKLRLVMEENTDLKTRLEVLEKKNKTDTTILIAENVELKDRVTKLEQNQIQIITLTNRKHLPQKILCHPQLVQNYL</sequence>
<dbReference type="EMBL" id="QKWP01001342">
    <property type="protein sequence ID" value="RIB09665.1"/>
    <property type="molecule type" value="Genomic_DNA"/>
</dbReference>
<comment type="caution">
    <text evidence="2">The sequence shown here is derived from an EMBL/GenBank/DDBJ whole genome shotgun (WGS) entry which is preliminary data.</text>
</comment>
<dbReference type="OrthoDB" id="2429623at2759"/>
<dbReference type="AlphaFoldDB" id="A0A397UH97"/>
<evidence type="ECO:0000313" key="3">
    <source>
        <dbReference type="Proteomes" id="UP000266673"/>
    </source>
</evidence>
<proteinExistence type="predicted"/>
<dbReference type="Proteomes" id="UP000266673">
    <property type="component" value="Unassembled WGS sequence"/>
</dbReference>
<name>A0A397UH97_9GLOM</name>